<keyword evidence="6" id="KW-1185">Reference proteome</keyword>
<keyword evidence="3" id="KW-0811">Translocation</keyword>
<evidence type="ECO:0000256" key="1">
    <source>
        <dbReference type="ARBA" id="ARBA00004567"/>
    </source>
</evidence>
<feature type="region of interest" description="Disordered" evidence="4">
    <location>
        <begin position="1"/>
        <end position="74"/>
    </location>
</feature>
<feature type="compositionally biased region" description="Polar residues" evidence="4">
    <location>
        <begin position="134"/>
        <end position="155"/>
    </location>
</feature>
<dbReference type="Proteomes" id="UP000189580">
    <property type="component" value="Chromosome c"/>
</dbReference>
<evidence type="ECO:0000256" key="2">
    <source>
        <dbReference type="ARBA" id="ARBA00004620"/>
    </source>
</evidence>
<organism evidence="5 6">
    <name type="scientific">Sugiyamaella lignohabitans</name>
    <dbReference type="NCBI Taxonomy" id="796027"/>
    <lineage>
        <taxon>Eukaryota</taxon>
        <taxon>Fungi</taxon>
        <taxon>Dikarya</taxon>
        <taxon>Ascomycota</taxon>
        <taxon>Saccharomycotina</taxon>
        <taxon>Dipodascomycetes</taxon>
        <taxon>Dipodascales</taxon>
        <taxon>Trichomonascaceae</taxon>
        <taxon>Sugiyamaella</taxon>
    </lineage>
</organism>
<keyword evidence="3" id="KW-0653">Protein transport</keyword>
<dbReference type="GeneID" id="30036089"/>
<evidence type="ECO:0000313" key="5">
    <source>
        <dbReference type="EMBL" id="ANB11202.1"/>
    </source>
</evidence>
<evidence type="ECO:0000256" key="3">
    <source>
        <dbReference type="ARBA" id="ARBA00023132"/>
    </source>
</evidence>
<keyword evidence="3" id="KW-0539">Nucleus</keyword>
<protein>
    <submittedName>
        <fullName evidence="5">FG-nucleoporin NUP116</fullName>
    </submittedName>
</protein>
<dbReference type="GO" id="GO:0006606">
    <property type="term" value="P:protein import into nucleus"/>
    <property type="evidence" value="ECO:0007669"/>
    <property type="project" value="UniProtKB-ARBA"/>
</dbReference>
<dbReference type="RefSeq" id="XP_018733679.1">
    <property type="nucleotide sequence ID" value="XM_018881051.1"/>
</dbReference>
<gene>
    <name evidence="5" type="primary">NUP116</name>
    <name evidence="5" type="ORF">AWJ20_4004</name>
</gene>
<dbReference type="GO" id="GO:0044613">
    <property type="term" value="C:nuclear pore central transport channel"/>
    <property type="evidence" value="ECO:0007669"/>
    <property type="project" value="UniProtKB-ARBA"/>
</dbReference>
<dbReference type="Gene3D" id="1.10.10.2360">
    <property type="match status" value="1"/>
</dbReference>
<feature type="region of interest" description="Disordered" evidence="4">
    <location>
        <begin position="134"/>
        <end position="162"/>
    </location>
</feature>
<evidence type="ECO:0000256" key="4">
    <source>
        <dbReference type="SAM" id="MobiDB-lite"/>
    </source>
</evidence>
<dbReference type="InterPro" id="IPR025574">
    <property type="entry name" value="Nucleoporin_FG_rpt"/>
</dbReference>
<evidence type="ECO:0000313" key="6">
    <source>
        <dbReference type="Proteomes" id="UP000189580"/>
    </source>
</evidence>
<keyword evidence="3" id="KW-0509">mRNA transport</keyword>
<accession>A0A167C4E3</accession>
<name>A0A167C4E3_9ASCO</name>
<keyword evidence="3" id="KW-0813">Transport</keyword>
<comment type="subcellular location">
    <subcellularLocation>
        <location evidence="2">Nucleus membrane</location>
        <topology evidence="2">Peripheral membrane protein</topology>
        <orientation evidence="2">Nucleoplasmic side</orientation>
    </subcellularLocation>
    <subcellularLocation>
        <location evidence="1">Nucleus</location>
        <location evidence="1">Nuclear pore complex</location>
    </subcellularLocation>
</comment>
<reference evidence="5 6" key="1">
    <citation type="submission" date="2016-02" db="EMBL/GenBank/DDBJ databases">
        <title>Complete genome sequence and transcriptome regulation of the pentose utilising yeast Sugiyamaella lignohabitans.</title>
        <authorList>
            <person name="Bellasio M."/>
            <person name="Peymann A."/>
            <person name="Valli M."/>
            <person name="Sipitzky M."/>
            <person name="Graf A."/>
            <person name="Sauer M."/>
            <person name="Marx H."/>
            <person name="Mattanovich D."/>
        </authorList>
    </citation>
    <scope>NUCLEOTIDE SEQUENCE [LARGE SCALE GENOMIC DNA]</scope>
    <source>
        <strain evidence="5 6">CBS 10342</strain>
    </source>
</reference>
<dbReference type="Pfam" id="PF13634">
    <property type="entry name" value="Nucleoporin_FG"/>
    <property type="match status" value="1"/>
</dbReference>
<dbReference type="GO" id="GO:0017056">
    <property type="term" value="F:structural constituent of nuclear pore"/>
    <property type="evidence" value="ECO:0007669"/>
    <property type="project" value="UniProtKB-ARBA"/>
</dbReference>
<proteinExistence type="predicted"/>
<feature type="compositionally biased region" description="Polar residues" evidence="4">
    <location>
        <begin position="34"/>
        <end position="54"/>
    </location>
</feature>
<keyword evidence="3" id="KW-0906">Nuclear pore complex</keyword>
<sequence>MFGNTNRVGGFGTSNTTNTTGSGGLFGSSPSTGAFGSSTTGQATSPFGQAASSTGGTGLFGQTTNNSGGGLFGSSTSGQTSNVFGSANSANNASSTSPFGQANTGASGGLFGATKPTTGFGGFSNTATNSSPFGQSTAATSFGSSANNNQNQGTSVVPFEPFSEKDTTKANMSNYYQSITSMPQYQNFSFEVSIRYYIYNGPIIELVLRIYSLKLHKFNHRYGNHKIVQLNCGPTSCFQLTVNGLNGQKISSKFDSLLTHKGIEVSGLSTKSSLWKRWC</sequence>
<dbReference type="KEGG" id="slb:AWJ20_4004"/>
<dbReference type="AlphaFoldDB" id="A0A167C4E3"/>
<dbReference type="GO" id="GO:0031965">
    <property type="term" value="C:nuclear membrane"/>
    <property type="evidence" value="ECO:0007669"/>
    <property type="project" value="UniProtKB-SubCell"/>
</dbReference>
<dbReference type="EMBL" id="CP014500">
    <property type="protein sequence ID" value="ANB11202.1"/>
    <property type="molecule type" value="Genomic_DNA"/>
</dbReference>
<dbReference type="OrthoDB" id="3797628at2759"/>